<accession>A0A2I0USX3</accession>
<name>A0A2I0USX3_LIMLA</name>
<evidence type="ECO:0000313" key="1">
    <source>
        <dbReference type="EMBL" id="PKU49136.1"/>
    </source>
</evidence>
<keyword evidence="2" id="KW-1185">Reference proteome</keyword>
<gene>
    <name evidence="1" type="ORF">llap_578</name>
</gene>
<sequence>MTSYHIRKTLIDKAFLVHPPDTHPPKLRILEWKRLNLGSLLPTAPTDVWAFATIFCPVTVRASTKTVSYKDLTIAQTVQYSPKSQENKEFGKYGIVQMGNTFCCDQDMLPQQEANYEI</sequence>
<reference evidence="2" key="2">
    <citation type="submission" date="2017-12" db="EMBL/GenBank/DDBJ databases">
        <title>Genome sequence of the Bar-tailed Godwit (Limosa lapponica baueri).</title>
        <authorList>
            <person name="Lima N.C.B."/>
            <person name="Parody-Merino A.M."/>
            <person name="Battley P.F."/>
            <person name="Fidler A.E."/>
            <person name="Prosdocimi F."/>
        </authorList>
    </citation>
    <scope>NUCLEOTIDE SEQUENCE [LARGE SCALE GENOMIC DNA]</scope>
</reference>
<dbReference type="EMBL" id="KZ505642">
    <property type="protein sequence ID" value="PKU49136.1"/>
    <property type="molecule type" value="Genomic_DNA"/>
</dbReference>
<evidence type="ECO:0000313" key="2">
    <source>
        <dbReference type="Proteomes" id="UP000233556"/>
    </source>
</evidence>
<dbReference type="AlphaFoldDB" id="A0A2I0USX3"/>
<reference evidence="2" key="1">
    <citation type="submission" date="2017-11" db="EMBL/GenBank/DDBJ databases">
        <authorList>
            <person name="Lima N.C."/>
            <person name="Parody-Merino A.M."/>
            <person name="Battley P.F."/>
            <person name="Fidler A.E."/>
            <person name="Prosdocimi F."/>
        </authorList>
    </citation>
    <scope>NUCLEOTIDE SEQUENCE [LARGE SCALE GENOMIC DNA]</scope>
</reference>
<organism evidence="1 2">
    <name type="scientific">Limosa lapponica baueri</name>
    <dbReference type="NCBI Taxonomy" id="1758121"/>
    <lineage>
        <taxon>Eukaryota</taxon>
        <taxon>Metazoa</taxon>
        <taxon>Chordata</taxon>
        <taxon>Craniata</taxon>
        <taxon>Vertebrata</taxon>
        <taxon>Euteleostomi</taxon>
        <taxon>Archelosauria</taxon>
        <taxon>Archosauria</taxon>
        <taxon>Dinosauria</taxon>
        <taxon>Saurischia</taxon>
        <taxon>Theropoda</taxon>
        <taxon>Coelurosauria</taxon>
        <taxon>Aves</taxon>
        <taxon>Neognathae</taxon>
        <taxon>Neoaves</taxon>
        <taxon>Charadriiformes</taxon>
        <taxon>Scolopacidae</taxon>
        <taxon>Limosa</taxon>
    </lineage>
</organism>
<protein>
    <submittedName>
        <fullName evidence="1">Uncharacterized protein</fullName>
    </submittedName>
</protein>
<dbReference type="Proteomes" id="UP000233556">
    <property type="component" value="Unassembled WGS sequence"/>
</dbReference>
<proteinExistence type="predicted"/>